<feature type="active site" evidence="17">
    <location>
        <position position="370"/>
    </location>
</feature>
<dbReference type="Gene3D" id="3.30.43.10">
    <property type="entry name" value="Uridine Diphospho-n-acetylenolpyruvylglucosamine Reductase, domain 2"/>
    <property type="match status" value="1"/>
</dbReference>
<dbReference type="Gene3D" id="3.30.465.10">
    <property type="match status" value="1"/>
</dbReference>
<evidence type="ECO:0000256" key="5">
    <source>
        <dbReference type="ARBA" id="ARBA00010485"/>
    </source>
</evidence>
<comment type="similarity">
    <text evidence="5 17">Belongs to the MurB family.</text>
</comment>
<dbReference type="KEGG" id="dva:DAD186_15590"/>
<evidence type="ECO:0000256" key="16">
    <source>
        <dbReference type="ARBA" id="ARBA00048914"/>
    </source>
</evidence>
<dbReference type="HAMAP" id="MF_00037">
    <property type="entry name" value="MurB"/>
    <property type="match status" value="1"/>
</dbReference>
<dbReference type="InterPro" id="IPR016169">
    <property type="entry name" value="FAD-bd_PCMH_sub2"/>
</dbReference>
<evidence type="ECO:0000256" key="12">
    <source>
        <dbReference type="ARBA" id="ARBA00022984"/>
    </source>
</evidence>
<evidence type="ECO:0000256" key="3">
    <source>
        <dbReference type="ARBA" id="ARBA00004496"/>
    </source>
</evidence>
<evidence type="ECO:0000256" key="10">
    <source>
        <dbReference type="ARBA" id="ARBA00022857"/>
    </source>
</evidence>
<dbReference type="EC" id="1.3.1.98" evidence="17"/>
<comment type="catalytic activity">
    <reaction evidence="16 17">
        <text>UDP-N-acetyl-alpha-D-muramate + NADP(+) = UDP-N-acetyl-3-O-(1-carboxyvinyl)-alpha-D-glucosamine + NADPH + H(+)</text>
        <dbReference type="Rhea" id="RHEA:12248"/>
        <dbReference type="ChEBI" id="CHEBI:15378"/>
        <dbReference type="ChEBI" id="CHEBI:57783"/>
        <dbReference type="ChEBI" id="CHEBI:58349"/>
        <dbReference type="ChEBI" id="CHEBI:68483"/>
        <dbReference type="ChEBI" id="CHEBI:70757"/>
        <dbReference type="EC" id="1.3.1.98"/>
    </reaction>
</comment>
<dbReference type="InterPro" id="IPR016166">
    <property type="entry name" value="FAD-bd_PCMH"/>
</dbReference>
<evidence type="ECO:0000256" key="13">
    <source>
        <dbReference type="ARBA" id="ARBA00023002"/>
    </source>
</evidence>
<protein>
    <recommendedName>
        <fullName evidence="17">UDP-N-acetylenolpyruvoylglucosamine reductase</fullName>
        <ecNumber evidence="17">1.3.1.98</ecNumber>
    </recommendedName>
    <alternativeName>
        <fullName evidence="17">UDP-N-acetylmuramate dehydrogenase</fullName>
    </alternativeName>
</protein>
<comment type="subcellular location">
    <subcellularLocation>
        <location evidence="3 17">Cytoplasm</location>
    </subcellularLocation>
</comment>
<dbReference type="PROSITE" id="PS00296">
    <property type="entry name" value="CHAPERONINS_CPN60"/>
    <property type="match status" value="1"/>
</dbReference>
<accession>A0A1B0ZJI8</accession>
<evidence type="ECO:0000313" key="19">
    <source>
        <dbReference type="EMBL" id="ANP28109.1"/>
    </source>
</evidence>
<dbReference type="PATRIC" id="fig|1630135.4.peg.1561"/>
<evidence type="ECO:0000256" key="7">
    <source>
        <dbReference type="ARBA" id="ARBA00022618"/>
    </source>
</evidence>
<sequence length="380" mass="40728">MPRGGEARVKLSDLTTLRVGGEVSTYVEARTEDELIAAVRAADAAGDELLVLGGGSNLVASSDPFKGTVVRAIGEDHPAWIEASCEVSTTGEARPTDRTPLAAACGGATVEYFAGTSWDAAVAYAVEREMVGIEALSGIPGTVGATPIQNVGAYGQEVSSVITRVRTWDRLENQVRTFFAADCQFAYRDSLFKRTRMPQGGATGRYVVLSVTFQHQLGSLSAPVKYAQLAERLGIRVGERAPMREVREAVLEVRARKGMVLDASDHDTWSAGSFFTNPILSREAAEILPEEAPRYEAEGGIKTSAAWLISHSGLERGFTLTPERSGAALSTKHSLALTNRGEATSGDIAELAEHVRSRVHESFGVWLEPEPVRLNVRIGA</sequence>
<proteinExistence type="inferred from homology"/>
<comment type="function">
    <text evidence="2 17">Cell wall formation.</text>
</comment>
<dbReference type="PROSITE" id="PS51387">
    <property type="entry name" value="FAD_PCMH"/>
    <property type="match status" value="1"/>
</dbReference>
<reference evidence="19 20" key="1">
    <citation type="submission" date="2015-06" db="EMBL/GenBank/DDBJ databases">
        <title>Investigation of pathophysiology for high-risk pregnancy and development of treatment modality based on it.</title>
        <authorList>
            <person name="Kim B.-C."/>
            <person name="Lim S."/>
        </authorList>
    </citation>
    <scope>NUCLEOTIDE SEQUENCE [LARGE SCALE GENOMIC DNA]</scope>
    <source>
        <strain evidence="19 20">AD1-86</strain>
    </source>
</reference>
<evidence type="ECO:0000256" key="15">
    <source>
        <dbReference type="ARBA" id="ARBA00023316"/>
    </source>
</evidence>
<dbReference type="Proteomes" id="UP000092596">
    <property type="component" value="Chromosome"/>
</dbReference>
<dbReference type="GO" id="GO:0071555">
    <property type="term" value="P:cell wall organization"/>
    <property type="evidence" value="ECO:0007669"/>
    <property type="project" value="UniProtKB-KW"/>
</dbReference>
<dbReference type="SUPFAM" id="SSF56176">
    <property type="entry name" value="FAD-binding/transporter-associated domain-like"/>
    <property type="match status" value="1"/>
</dbReference>
<dbReference type="GO" id="GO:0008360">
    <property type="term" value="P:regulation of cell shape"/>
    <property type="evidence" value="ECO:0007669"/>
    <property type="project" value="UniProtKB-KW"/>
</dbReference>
<evidence type="ECO:0000313" key="20">
    <source>
        <dbReference type="Proteomes" id="UP000092596"/>
    </source>
</evidence>
<dbReference type="UniPathway" id="UPA00219"/>
<dbReference type="InterPro" id="IPR006094">
    <property type="entry name" value="Oxid_FAD_bind_N"/>
</dbReference>
<dbReference type="GO" id="GO:0005524">
    <property type="term" value="F:ATP binding"/>
    <property type="evidence" value="ECO:0007669"/>
    <property type="project" value="InterPro"/>
</dbReference>
<keyword evidence="7 17" id="KW-0132">Cell division</keyword>
<keyword evidence="13 17" id="KW-0560">Oxidoreductase</keyword>
<feature type="active site" description="Proton donor" evidence="17">
    <location>
        <position position="273"/>
    </location>
</feature>
<comment type="cofactor">
    <cofactor evidence="1 17">
        <name>FAD</name>
        <dbReference type="ChEBI" id="CHEBI:57692"/>
    </cofactor>
</comment>
<dbReference type="GO" id="GO:0071949">
    <property type="term" value="F:FAD binding"/>
    <property type="evidence" value="ECO:0007669"/>
    <property type="project" value="InterPro"/>
</dbReference>
<dbReference type="AlphaFoldDB" id="A0A1B0ZJI8"/>
<evidence type="ECO:0000256" key="6">
    <source>
        <dbReference type="ARBA" id="ARBA00022490"/>
    </source>
</evidence>
<comment type="pathway">
    <text evidence="4 17">Cell wall biogenesis; peptidoglycan biosynthesis.</text>
</comment>
<keyword evidence="15 17" id="KW-0961">Cell wall biogenesis/degradation</keyword>
<dbReference type="Gene3D" id="3.90.78.10">
    <property type="entry name" value="UDP-N-acetylenolpyruvoylglucosamine reductase, C-terminal domain"/>
    <property type="match status" value="1"/>
</dbReference>
<feature type="domain" description="FAD-binding PCMH-type" evidence="18">
    <location>
        <begin position="19"/>
        <end position="218"/>
    </location>
</feature>
<dbReference type="InterPro" id="IPR016167">
    <property type="entry name" value="FAD-bd_PCMH_sub1"/>
</dbReference>
<keyword evidence="12 17" id="KW-0573">Peptidoglycan synthesis</keyword>
<dbReference type="InterPro" id="IPR036318">
    <property type="entry name" value="FAD-bd_PCMH-like_sf"/>
</dbReference>
<evidence type="ECO:0000256" key="17">
    <source>
        <dbReference type="HAMAP-Rule" id="MF_00037"/>
    </source>
</evidence>
<keyword evidence="11 17" id="KW-0133">Cell shape</keyword>
<dbReference type="GO" id="GO:0005829">
    <property type="term" value="C:cytosol"/>
    <property type="evidence" value="ECO:0007669"/>
    <property type="project" value="TreeGrafter"/>
</dbReference>
<dbReference type="PANTHER" id="PTHR21071">
    <property type="entry name" value="UDP-N-ACETYLENOLPYRUVOYLGLUCOSAMINE REDUCTASE"/>
    <property type="match status" value="1"/>
</dbReference>
<evidence type="ECO:0000256" key="14">
    <source>
        <dbReference type="ARBA" id="ARBA00023306"/>
    </source>
</evidence>
<keyword evidence="8 17" id="KW-0285">Flavoprotein</keyword>
<evidence type="ECO:0000256" key="11">
    <source>
        <dbReference type="ARBA" id="ARBA00022960"/>
    </source>
</evidence>
<dbReference type="InterPro" id="IPR003170">
    <property type="entry name" value="MurB"/>
</dbReference>
<dbReference type="GO" id="GO:0008762">
    <property type="term" value="F:UDP-N-acetylmuramate dehydrogenase activity"/>
    <property type="evidence" value="ECO:0007669"/>
    <property type="project" value="UniProtKB-UniRule"/>
</dbReference>
<dbReference type="EMBL" id="CP012117">
    <property type="protein sequence ID" value="ANP28109.1"/>
    <property type="molecule type" value="Genomic_DNA"/>
</dbReference>
<keyword evidence="10 17" id="KW-0521">NADP</keyword>
<dbReference type="NCBIfam" id="NF010478">
    <property type="entry name" value="PRK13903.1"/>
    <property type="match status" value="1"/>
</dbReference>
<keyword evidence="9 17" id="KW-0274">FAD</keyword>
<name>A0A1B0ZJI8_9MICO</name>
<evidence type="ECO:0000256" key="2">
    <source>
        <dbReference type="ARBA" id="ARBA00003921"/>
    </source>
</evidence>
<dbReference type="Pfam" id="PF01565">
    <property type="entry name" value="FAD_binding_4"/>
    <property type="match status" value="2"/>
</dbReference>
<dbReference type="Pfam" id="PF02873">
    <property type="entry name" value="MurB_C"/>
    <property type="match status" value="1"/>
</dbReference>
<evidence type="ECO:0000256" key="1">
    <source>
        <dbReference type="ARBA" id="ARBA00001974"/>
    </source>
</evidence>
<gene>
    <name evidence="17" type="primary">murB</name>
    <name evidence="19" type="ORF">DAD186_15590</name>
</gene>
<organism evidence="19 20">
    <name type="scientific">Dermabacter vaginalis</name>
    <dbReference type="NCBI Taxonomy" id="1630135"/>
    <lineage>
        <taxon>Bacteria</taxon>
        <taxon>Bacillati</taxon>
        <taxon>Actinomycetota</taxon>
        <taxon>Actinomycetes</taxon>
        <taxon>Micrococcales</taxon>
        <taxon>Dermabacteraceae</taxon>
        <taxon>Dermabacter</taxon>
    </lineage>
</organism>
<dbReference type="GO" id="GO:0009252">
    <property type="term" value="P:peptidoglycan biosynthetic process"/>
    <property type="evidence" value="ECO:0007669"/>
    <property type="project" value="UniProtKB-UniRule"/>
</dbReference>
<dbReference type="GO" id="GO:0051301">
    <property type="term" value="P:cell division"/>
    <property type="evidence" value="ECO:0007669"/>
    <property type="project" value="UniProtKB-KW"/>
</dbReference>
<evidence type="ECO:0000256" key="9">
    <source>
        <dbReference type="ARBA" id="ARBA00022827"/>
    </source>
</evidence>
<dbReference type="GO" id="GO:0006457">
    <property type="term" value="P:protein folding"/>
    <property type="evidence" value="ECO:0007669"/>
    <property type="project" value="InterPro"/>
</dbReference>
<evidence type="ECO:0000256" key="4">
    <source>
        <dbReference type="ARBA" id="ARBA00004752"/>
    </source>
</evidence>
<dbReference type="InterPro" id="IPR036635">
    <property type="entry name" value="MurB_C_sf"/>
</dbReference>
<keyword evidence="14 17" id="KW-0131">Cell cycle</keyword>
<dbReference type="InterPro" id="IPR018370">
    <property type="entry name" value="Chaperonin_Cpn60_CS"/>
</dbReference>
<dbReference type="InterPro" id="IPR011601">
    <property type="entry name" value="MurB_C"/>
</dbReference>
<dbReference type="PANTHER" id="PTHR21071:SF4">
    <property type="entry name" value="UDP-N-ACETYLENOLPYRUVOYLGLUCOSAMINE REDUCTASE"/>
    <property type="match status" value="1"/>
</dbReference>
<evidence type="ECO:0000259" key="18">
    <source>
        <dbReference type="PROSITE" id="PS51387"/>
    </source>
</evidence>
<dbReference type="SUPFAM" id="SSF56194">
    <property type="entry name" value="Uridine diphospho-N-Acetylenolpyruvylglucosamine reductase, MurB, C-terminal domain"/>
    <property type="match status" value="1"/>
</dbReference>
<dbReference type="STRING" id="1630135.DAD186_15590"/>
<evidence type="ECO:0000256" key="8">
    <source>
        <dbReference type="ARBA" id="ARBA00022630"/>
    </source>
</evidence>
<feature type="active site" evidence="17">
    <location>
        <position position="188"/>
    </location>
</feature>
<keyword evidence="6 17" id="KW-0963">Cytoplasm</keyword>